<protein>
    <submittedName>
        <fullName evidence="2">Uncharacterized conserved protein YjiS, DUF1127 family</fullName>
    </submittedName>
</protein>
<evidence type="ECO:0000259" key="1">
    <source>
        <dbReference type="Pfam" id="PF06568"/>
    </source>
</evidence>
<accession>A0A1R3XJB9</accession>
<evidence type="ECO:0000313" key="2">
    <source>
        <dbReference type="EMBL" id="SIT91541.1"/>
    </source>
</evidence>
<reference evidence="3" key="1">
    <citation type="submission" date="2017-01" db="EMBL/GenBank/DDBJ databases">
        <authorList>
            <person name="Varghese N."/>
            <person name="Submissions S."/>
        </authorList>
    </citation>
    <scope>NUCLEOTIDE SEQUENCE [LARGE SCALE GENOMIC DNA]</scope>
    <source>
        <strain evidence="3">DSM 29591</strain>
    </source>
</reference>
<name>A0A1R3XJB9_9RHOB</name>
<feature type="domain" description="YjiS-like" evidence="1">
    <location>
        <begin position="26"/>
        <end position="61"/>
    </location>
</feature>
<organism evidence="2 3">
    <name type="scientific">Yoonia rosea</name>
    <dbReference type="NCBI Taxonomy" id="287098"/>
    <lineage>
        <taxon>Bacteria</taxon>
        <taxon>Pseudomonadati</taxon>
        <taxon>Pseudomonadota</taxon>
        <taxon>Alphaproteobacteria</taxon>
        <taxon>Rhodobacterales</taxon>
        <taxon>Paracoccaceae</taxon>
        <taxon>Yoonia</taxon>
    </lineage>
</organism>
<dbReference type="RefSeq" id="WP_055296229.1">
    <property type="nucleotide sequence ID" value="NZ_FTPR01000004.1"/>
</dbReference>
<dbReference type="Pfam" id="PF06568">
    <property type="entry name" value="YjiS-like"/>
    <property type="match status" value="1"/>
</dbReference>
<keyword evidence="3" id="KW-1185">Reference proteome</keyword>
<evidence type="ECO:0000313" key="3">
    <source>
        <dbReference type="Proteomes" id="UP000186997"/>
    </source>
</evidence>
<dbReference type="InterPro" id="IPR009506">
    <property type="entry name" value="YjiS-like"/>
</dbReference>
<dbReference type="OrthoDB" id="8116725at2"/>
<dbReference type="Proteomes" id="UP000186997">
    <property type="component" value="Unassembled WGS sequence"/>
</dbReference>
<proteinExistence type="predicted"/>
<gene>
    <name evidence="2" type="ORF">SAMN05421665_3400</name>
</gene>
<dbReference type="STRING" id="287098.SAMN05421665_3400"/>
<dbReference type="AlphaFoldDB" id="A0A1R3XJB9"/>
<sequence>MASFDTTRPVAGQSAGKISGFFMNMFSAVAAWNDARITRNSLSKLTARELDDIGLTYGDIEEIATRTAR</sequence>
<dbReference type="EMBL" id="FTPR01000004">
    <property type="protein sequence ID" value="SIT91541.1"/>
    <property type="molecule type" value="Genomic_DNA"/>
</dbReference>